<dbReference type="PROSITE" id="PS50166">
    <property type="entry name" value="IMPORTIN_B_NT"/>
    <property type="match status" value="1"/>
</dbReference>
<dbReference type="EMBL" id="REGN01006013">
    <property type="protein sequence ID" value="RNA11223.1"/>
    <property type="molecule type" value="Genomic_DNA"/>
</dbReference>
<dbReference type="GO" id="GO:0005635">
    <property type="term" value="C:nuclear envelope"/>
    <property type="evidence" value="ECO:0007669"/>
    <property type="project" value="TreeGrafter"/>
</dbReference>
<sequence>VITKPSPPYHASRTIEMENNILLEIIQKACSQNAVEVKEAEAKIQELEIHPGYCLNLLSIVSNYSLNTNMRFMASSCLKNAIDKYWRKTAPNSIKEEERMMLKNQFLQYLNEPELKLARQMSVILGKIARFDLPLQWPDLITKLIQILQESSVLSQEPISSKPALGSLLSIAPKNDNTDNINSQQSIIHNRSLMALHQIIKSLASKRLINDRKIFEQLSLNIINLILELAFYYLHKCLNDSLGEMDSYEETFLTKQLQEHSFYLDQAIICLKILHKLVLNGFKDNVDNMTLSQLMTNLIQSFEKTLLKYNRLVNSAEKRLGEYFKEKYEYIIVLYVEILHDYQETCPFNFIQTSMQECFSLILQVCFTAQGKAHSFAKLIIQLMNFMKSMIMCDKYKQRLVKLDDPQVQQKQLKAIEIKEHFLTRKNLQQIMGILFNEYLLMTDEELESWRDAPEEFINEDGTSTDAWKYNYRACAETLFQAFVHEYHDQVVPIVVELLETYSKLKPVESREAFVAENVHIVQNLNQNGAYDSNQLQKSNIDLYILLKDASYNCGSIAAWELVSSIDFDIWFTQALLPELKGLNGYPPCHILIKRRILILISNWVNIKLSVQYRPSVYEVLCELLQSDQNVVIRLQACLTLKAVMDDVHFEKETYLPYLNYHFGLLCQLLKEVEECDTKIKVLSVLSFLVERVDVHIRPYCNQLADYLPFLWQESANYNMLRCSIVTAFHHIVKSFGAQSVSYHPFLVPVIHYSTDSTNPASVYLLEDGLELWNIAIQNSLQMSNDLLNLFANIKPLLDRDTEIWKLCLDIIDSYVILDARQLFQYYGDFLVNKCCDLLSDRIKIDALLRFMRTVGQMFEVPADNIQIRLFEPFIVKAINMSMNTEVYPMIMAMCLSMLARPVLEDGQQFMKIIEKCAQMRNQSL</sequence>
<gene>
    <name evidence="6" type="ORF">BpHYR1_017183</name>
</gene>
<evidence type="ECO:0000256" key="1">
    <source>
        <dbReference type="ARBA" id="ARBA00004123"/>
    </source>
</evidence>
<comment type="similarity">
    <text evidence="2">Belongs to the importin beta family.</text>
</comment>
<dbReference type="PANTHER" id="PTHR10997">
    <property type="entry name" value="IMPORTIN-7, 8, 11"/>
    <property type="match status" value="1"/>
</dbReference>
<dbReference type="Pfam" id="PF25758">
    <property type="entry name" value="TPR_IPO11"/>
    <property type="match status" value="1"/>
</dbReference>
<accession>A0A3M7QIY8</accession>
<dbReference type="InterPro" id="IPR011989">
    <property type="entry name" value="ARM-like"/>
</dbReference>
<comment type="subcellular location">
    <subcellularLocation>
        <location evidence="1">Nucleus</location>
    </subcellularLocation>
</comment>
<dbReference type="OrthoDB" id="361693at2759"/>
<feature type="non-terminal residue" evidence="6">
    <location>
        <position position="1"/>
    </location>
</feature>
<dbReference type="Proteomes" id="UP000276133">
    <property type="component" value="Unassembled WGS sequence"/>
</dbReference>
<keyword evidence="7" id="KW-1185">Reference proteome</keyword>
<keyword evidence="3" id="KW-0813">Transport</keyword>
<dbReference type="GO" id="GO:0005829">
    <property type="term" value="C:cytosol"/>
    <property type="evidence" value="ECO:0007669"/>
    <property type="project" value="TreeGrafter"/>
</dbReference>
<evidence type="ECO:0000313" key="6">
    <source>
        <dbReference type="EMBL" id="RNA11223.1"/>
    </source>
</evidence>
<dbReference type="PANTHER" id="PTHR10997:SF7">
    <property type="entry name" value="IMPORTIN-11"/>
    <property type="match status" value="1"/>
</dbReference>
<dbReference type="Pfam" id="PF03810">
    <property type="entry name" value="IBN_N"/>
    <property type="match status" value="1"/>
</dbReference>
<dbReference type="GO" id="GO:0031267">
    <property type="term" value="F:small GTPase binding"/>
    <property type="evidence" value="ECO:0007669"/>
    <property type="project" value="InterPro"/>
</dbReference>
<dbReference type="AlphaFoldDB" id="A0A3M7QIY8"/>
<organism evidence="6 7">
    <name type="scientific">Brachionus plicatilis</name>
    <name type="common">Marine rotifer</name>
    <name type="synonym">Brachionus muelleri</name>
    <dbReference type="NCBI Taxonomy" id="10195"/>
    <lineage>
        <taxon>Eukaryota</taxon>
        <taxon>Metazoa</taxon>
        <taxon>Spiralia</taxon>
        <taxon>Gnathifera</taxon>
        <taxon>Rotifera</taxon>
        <taxon>Eurotatoria</taxon>
        <taxon>Monogononta</taxon>
        <taxon>Pseudotrocha</taxon>
        <taxon>Ploima</taxon>
        <taxon>Brachionidae</taxon>
        <taxon>Brachionus</taxon>
    </lineage>
</organism>
<dbReference type="InterPro" id="IPR001494">
    <property type="entry name" value="Importin-beta_N"/>
</dbReference>
<dbReference type="STRING" id="10195.A0A3M7QIY8"/>
<name>A0A3M7QIY8_BRAPC</name>
<evidence type="ECO:0000313" key="7">
    <source>
        <dbReference type="Proteomes" id="UP000276133"/>
    </source>
</evidence>
<proteinExistence type="inferred from homology"/>
<feature type="domain" description="Importin N-terminal" evidence="5">
    <location>
        <begin position="40"/>
        <end position="112"/>
    </location>
</feature>
<dbReference type="SUPFAM" id="SSF48371">
    <property type="entry name" value="ARM repeat"/>
    <property type="match status" value="1"/>
</dbReference>
<evidence type="ECO:0000256" key="3">
    <source>
        <dbReference type="ARBA" id="ARBA00022448"/>
    </source>
</evidence>
<dbReference type="InterPro" id="IPR016024">
    <property type="entry name" value="ARM-type_fold"/>
</dbReference>
<protein>
    <submittedName>
        <fullName evidence="6">Importin-11</fullName>
    </submittedName>
</protein>
<dbReference type="GO" id="GO:0006606">
    <property type="term" value="P:protein import into nucleus"/>
    <property type="evidence" value="ECO:0007669"/>
    <property type="project" value="TreeGrafter"/>
</dbReference>
<evidence type="ECO:0000256" key="2">
    <source>
        <dbReference type="ARBA" id="ARBA00007991"/>
    </source>
</evidence>
<comment type="caution">
    <text evidence="6">The sequence shown here is derived from an EMBL/GenBank/DDBJ whole genome shotgun (WGS) entry which is preliminary data.</text>
</comment>
<dbReference type="SMART" id="SM00913">
    <property type="entry name" value="IBN_N"/>
    <property type="match status" value="1"/>
</dbReference>
<reference evidence="6 7" key="1">
    <citation type="journal article" date="2018" name="Sci. Rep.">
        <title>Genomic signatures of local adaptation to the degree of environmental predictability in rotifers.</title>
        <authorList>
            <person name="Franch-Gras L."/>
            <person name="Hahn C."/>
            <person name="Garcia-Roger E.M."/>
            <person name="Carmona M.J."/>
            <person name="Serra M."/>
            <person name="Gomez A."/>
        </authorList>
    </citation>
    <scope>NUCLEOTIDE SEQUENCE [LARGE SCALE GENOMIC DNA]</scope>
    <source>
        <strain evidence="6">HYR1</strain>
    </source>
</reference>
<evidence type="ECO:0000259" key="5">
    <source>
        <dbReference type="PROSITE" id="PS50166"/>
    </source>
</evidence>
<keyword evidence="4" id="KW-0539">Nucleus</keyword>
<dbReference type="Gene3D" id="1.25.10.10">
    <property type="entry name" value="Leucine-rich Repeat Variant"/>
    <property type="match status" value="1"/>
</dbReference>
<dbReference type="InterPro" id="IPR058669">
    <property type="entry name" value="TPR_IPO7/11-like"/>
</dbReference>
<evidence type="ECO:0000256" key="4">
    <source>
        <dbReference type="ARBA" id="ARBA00023242"/>
    </source>
</evidence>